<proteinExistence type="predicted"/>
<dbReference type="KEGG" id="osg:BST96_08165"/>
<organism evidence="1 2">
    <name type="scientific">Oceanicoccus sagamiensis</name>
    <dbReference type="NCBI Taxonomy" id="716816"/>
    <lineage>
        <taxon>Bacteria</taxon>
        <taxon>Pseudomonadati</taxon>
        <taxon>Pseudomonadota</taxon>
        <taxon>Gammaproteobacteria</taxon>
        <taxon>Cellvibrionales</taxon>
        <taxon>Spongiibacteraceae</taxon>
        <taxon>Oceanicoccus</taxon>
    </lineage>
</organism>
<dbReference type="AlphaFoldDB" id="A0A1X9NEY3"/>
<dbReference type="InterPro" id="IPR053158">
    <property type="entry name" value="CapK_Type1_Caps_Biosynth"/>
</dbReference>
<reference evidence="1 2" key="1">
    <citation type="submission" date="2016-11" db="EMBL/GenBank/DDBJ databases">
        <title>Trade-off between light-utilization and light-protection in marine flavobacteria.</title>
        <authorList>
            <person name="Kumagai Y."/>
        </authorList>
    </citation>
    <scope>NUCLEOTIDE SEQUENCE [LARGE SCALE GENOMIC DNA]</scope>
    <source>
        <strain evidence="1 2">NBRC 107125</strain>
    </source>
</reference>
<dbReference type="Proteomes" id="UP000193450">
    <property type="component" value="Chromosome"/>
</dbReference>
<dbReference type="SUPFAM" id="SSF56801">
    <property type="entry name" value="Acetyl-CoA synthetase-like"/>
    <property type="match status" value="1"/>
</dbReference>
<dbReference type="PANTHER" id="PTHR36932">
    <property type="entry name" value="CAPSULAR POLYSACCHARIDE BIOSYNTHESIS PROTEIN"/>
    <property type="match status" value="1"/>
</dbReference>
<accession>A0A1X9NEY3</accession>
<protein>
    <recommendedName>
        <fullName evidence="3">Capsule biosynthesis protein CapK</fullName>
    </recommendedName>
</protein>
<evidence type="ECO:0000313" key="2">
    <source>
        <dbReference type="Proteomes" id="UP000193450"/>
    </source>
</evidence>
<evidence type="ECO:0008006" key="3">
    <source>
        <dbReference type="Google" id="ProtNLM"/>
    </source>
</evidence>
<dbReference type="EMBL" id="CP019343">
    <property type="protein sequence ID" value="ARN74099.1"/>
    <property type="molecule type" value="Genomic_DNA"/>
</dbReference>
<name>A0A1X9NEY3_9GAMM</name>
<evidence type="ECO:0000313" key="1">
    <source>
        <dbReference type="EMBL" id="ARN74099.1"/>
    </source>
</evidence>
<dbReference type="RefSeq" id="WP_085758229.1">
    <property type="nucleotide sequence ID" value="NZ_CP019343.1"/>
</dbReference>
<keyword evidence="2" id="KW-1185">Reference proteome</keyword>
<dbReference type="STRING" id="716816.BST96_08165"/>
<dbReference type="InterPro" id="IPR042099">
    <property type="entry name" value="ANL_N_sf"/>
</dbReference>
<dbReference type="OrthoDB" id="580775at2"/>
<dbReference type="Gene3D" id="3.40.50.12780">
    <property type="entry name" value="N-terminal domain of ligase-like"/>
    <property type="match status" value="1"/>
</dbReference>
<sequence>MSTLDNLYQKMPAFIQTLMCSGYGFLLKRRRYNKEYFRIEKEYVDRDFYSSEQLQAFSWDELKKLVIFAQNHVPYYKKHFEKTGISADQINSPEDFARCIPVLTKAEVQANLADFSPDTLDEMETMEVKTSGTTGTGLVFPVTIDADRRQWALWWRYRMRFGIDHSTWYAHFYGKSVVPLSQDKPSFWRINYPGRQILFSAYHMQEDNMEAYVDALNHYKPLWIQGYPSLLVLIAEAVIQHGGLTYQPEVVTIGAESLLPHQKHIIEQAFGVGCRQHYGLTEMAANISECPEGNLHVDEDFAHVEFLDDGNGMYDIVSTGFVNKAFVLLRYKTGDTASLPTGNASCSCGRAGRLVTDIDGRIEDYIVTPDGRKIGRLDHIVKDMVNIKECQIIQNAPDKITFNVVKGGSYKQADEQRLIVETKNRIGDLIDITINYTESLTRSKTGKLRFVVSELKDNQQTL</sequence>
<dbReference type="PANTHER" id="PTHR36932:SF1">
    <property type="entry name" value="CAPSULAR POLYSACCHARIDE BIOSYNTHESIS PROTEIN"/>
    <property type="match status" value="1"/>
</dbReference>
<gene>
    <name evidence="1" type="ORF">BST96_08165</name>
</gene>